<reference evidence="4 5" key="1">
    <citation type="submission" date="2019-06" db="EMBL/GenBank/DDBJ databases">
        <title>Pseudomonas bimorpha sp. nov. isolated from bovine raw milk and skim milk concentrate.</title>
        <authorList>
            <person name="Hofmann K."/>
            <person name="Huptas C."/>
            <person name="Doll E."/>
            <person name="Scherer S."/>
            <person name="Wenning M."/>
        </authorList>
    </citation>
    <scope>NUCLEOTIDE SEQUENCE [LARGE SCALE GENOMIC DNA]</scope>
    <source>
        <strain evidence="2 5">DSM 108989</strain>
        <strain evidence="3 4">DSM 108990</strain>
    </source>
</reference>
<dbReference type="Proteomes" id="UP000318428">
    <property type="component" value="Unassembled WGS sequence"/>
</dbReference>
<accession>A0A5C5Q0T6</accession>
<dbReference type="EMBL" id="VFIP01000008">
    <property type="protein sequence ID" value="TWR97940.1"/>
    <property type="molecule type" value="Genomic_DNA"/>
</dbReference>
<evidence type="ECO:0000313" key="2">
    <source>
        <dbReference type="EMBL" id="TWR93184.1"/>
    </source>
</evidence>
<proteinExistence type="predicted"/>
<evidence type="ECO:0000313" key="5">
    <source>
        <dbReference type="Proteomes" id="UP000318428"/>
    </source>
</evidence>
<name>A0A5C5Q0T6_9PSED</name>
<dbReference type="AlphaFoldDB" id="A0A5C5Q0T6"/>
<evidence type="ECO:0000256" key="1">
    <source>
        <dbReference type="SAM" id="SignalP"/>
    </source>
</evidence>
<evidence type="ECO:0000313" key="4">
    <source>
        <dbReference type="Proteomes" id="UP000317901"/>
    </source>
</evidence>
<protein>
    <submittedName>
        <fullName evidence="3">DUF4879 domain-containing protein</fullName>
    </submittedName>
</protein>
<organism evidence="3 4">
    <name type="scientific">Pseudomonas saxonica</name>
    <dbReference type="NCBI Taxonomy" id="2600598"/>
    <lineage>
        <taxon>Bacteria</taxon>
        <taxon>Pseudomonadati</taxon>
        <taxon>Pseudomonadota</taxon>
        <taxon>Gammaproteobacteria</taxon>
        <taxon>Pseudomonadales</taxon>
        <taxon>Pseudomonadaceae</taxon>
        <taxon>Pseudomonas</taxon>
    </lineage>
</organism>
<comment type="caution">
    <text evidence="3">The sequence shown here is derived from an EMBL/GenBank/DDBJ whole genome shotgun (WGS) entry which is preliminary data.</text>
</comment>
<feature type="signal peptide" evidence="1">
    <location>
        <begin position="1"/>
        <end position="22"/>
    </location>
</feature>
<dbReference type="OrthoDB" id="5323736at2"/>
<dbReference type="Pfam" id="PF16219">
    <property type="entry name" value="DUF4879"/>
    <property type="match status" value="1"/>
</dbReference>
<dbReference type="Proteomes" id="UP000317901">
    <property type="component" value="Unassembled WGS sequence"/>
</dbReference>
<gene>
    <name evidence="3" type="ORF">FJD37_06130</name>
    <name evidence="2" type="ORF">FJD38_06135</name>
</gene>
<feature type="chain" id="PRO_5022951204" evidence="1">
    <location>
        <begin position="23"/>
        <end position="145"/>
    </location>
</feature>
<sequence>MKRTFTGFIVFFGLLASGMLHAAPAMPLSAVEILKVVSRTCAVEDVSDAREQTRCDHNGPNIKVYVLERGYGGQPNVTLNGQKIDGVRAPVCNRGTGLDDCQRGGTTTGYLYTFDLGNKNEGWFEFSNTSLVPPHTRLGARLFIK</sequence>
<keyword evidence="1" id="KW-0732">Signal</keyword>
<keyword evidence="5" id="KW-1185">Reference proteome</keyword>
<evidence type="ECO:0000313" key="3">
    <source>
        <dbReference type="EMBL" id="TWR97940.1"/>
    </source>
</evidence>
<dbReference type="InterPro" id="IPR032624">
    <property type="entry name" value="DUF4879"/>
</dbReference>
<dbReference type="RefSeq" id="WP_146384374.1">
    <property type="nucleotide sequence ID" value="NZ_VFIO01000001.1"/>
</dbReference>
<dbReference type="EMBL" id="VFIO01000001">
    <property type="protein sequence ID" value="TWR93184.1"/>
    <property type="molecule type" value="Genomic_DNA"/>
</dbReference>